<feature type="domain" description="F-box" evidence="1">
    <location>
        <begin position="22"/>
        <end position="70"/>
    </location>
</feature>
<sequence>MKRADEDMNNSLLSLVPFHDNRTTLLDLPNEILLLICRYLSPTDVLYSFYTPEKAETRLHRLIIDYYTKIKLDKILFDEYAYIHWLLGDSNNPLQPESLILSNEHITCLTERYFTYIRKNLIQSIFINLKRLTLIDCSTSEIQQIDREYIDDLTQLEYFHINVHKSDKDLSFEESCDGSIGRILFNNKLSSLRTIKIELLSGLSLYQSLISHENLRHIEIILKTIDDLYILLDGLIPNVQLLIVHLTQTRILTCHYSSCKLSCPQLTEFALFEPRVGLVIDNLKCIFSSMSNIIKLTLSIRDTPDSQFCHGPTMESILTEYLPYLRQFDYTMTHRVTDELLIEDFIRWSMNVTYYFNENSKWIHIYSLPWPSNKDDQRRLPIVKNGYMVVVGSGVKRAEHIEHVKITESDELIELETRFDRVCKITTCFSIDRKLPERITKLILTEETPISSITSIVQPYIHHLIVERRLIDEQEISSLAYQYPNVKYLQLLFPLDHSSFRRCFQVLFSMDGSNDKKLRFWSGLINFSTKYVYGQANGIRSDGKFHQWLIENTDLKYHTLIFYANCSNSMFSIWL</sequence>
<comment type="caution">
    <text evidence="2">The sequence shown here is derived from an EMBL/GenBank/DDBJ whole genome shotgun (WGS) entry which is preliminary data.</text>
</comment>
<reference evidence="2" key="1">
    <citation type="submission" date="2021-02" db="EMBL/GenBank/DDBJ databases">
        <authorList>
            <person name="Nowell W R."/>
        </authorList>
    </citation>
    <scope>NUCLEOTIDE SEQUENCE</scope>
</reference>
<dbReference type="EMBL" id="CAJNOU010000912">
    <property type="protein sequence ID" value="CAF1114496.1"/>
    <property type="molecule type" value="Genomic_DNA"/>
</dbReference>
<dbReference type="AlphaFoldDB" id="A0A814Q468"/>
<dbReference type="PROSITE" id="PS50181">
    <property type="entry name" value="FBOX"/>
    <property type="match status" value="1"/>
</dbReference>
<protein>
    <recommendedName>
        <fullName evidence="1">F-box domain-containing protein</fullName>
    </recommendedName>
</protein>
<evidence type="ECO:0000313" key="2">
    <source>
        <dbReference type="EMBL" id="CAF1114496.1"/>
    </source>
</evidence>
<dbReference type="Proteomes" id="UP000663874">
    <property type="component" value="Unassembled WGS sequence"/>
</dbReference>
<dbReference type="Proteomes" id="UP000663889">
    <property type="component" value="Unassembled WGS sequence"/>
</dbReference>
<dbReference type="EMBL" id="CAJOBE010002825">
    <property type="protein sequence ID" value="CAF3845812.1"/>
    <property type="molecule type" value="Genomic_DNA"/>
</dbReference>
<evidence type="ECO:0000259" key="1">
    <source>
        <dbReference type="PROSITE" id="PS50181"/>
    </source>
</evidence>
<accession>A0A814Q468</accession>
<organism evidence="2 4">
    <name type="scientific">Rotaria sordida</name>
    <dbReference type="NCBI Taxonomy" id="392033"/>
    <lineage>
        <taxon>Eukaryota</taxon>
        <taxon>Metazoa</taxon>
        <taxon>Spiralia</taxon>
        <taxon>Gnathifera</taxon>
        <taxon>Rotifera</taxon>
        <taxon>Eurotatoria</taxon>
        <taxon>Bdelloidea</taxon>
        <taxon>Philodinida</taxon>
        <taxon>Philodinidae</taxon>
        <taxon>Rotaria</taxon>
    </lineage>
</organism>
<proteinExistence type="predicted"/>
<evidence type="ECO:0000313" key="3">
    <source>
        <dbReference type="EMBL" id="CAF3845812.1"/>
    </source>
</evidence>
<dbReference type="InterPro" id="IPR001810">
    <property type="entry name" value="F-box_dom"/>
</dbReference>
<gene>
    <name evidence="3" type="ORF">FNK824_LOCUS17633</name>
    <name evidence="2" type="ORF">SEV965_LOCUS16566</name>
</gene>
<evidence type="ECO:0000313" key="4">
    <source>
        <dbReference type="Proteomes" id="UP000663889"/>
    </source>
</evidence>
<name>A0A814Q468_9BILA</name>